<dbReference type="OrthoDB" id="5139341at2759"/>
<dbReference type="Proteomes" id="UP000800038">
    <property type="component" value="Unassembled WGS sequence"/>
</dbReference>
<accession>A0A6A5T608</accession>
<protein>
    <submittedName>
        <fullName evidence="2">Uncharacterized protein</fullName>
    </submittedName>
</protein>
<dbReference type="EMBL" id="ML975997">
    <property type="protein sequence ID" value="KAF1947620.1"/>
    <property type="molecule type" value="Genomic_DNA"/>
</dbReference>
<reference evidence="2" key="1">
    <citation type="journal article" date="2020" name="Stud. Mycol.">
        <title>101 Dothideomycetes genomes: a test case for predicting lifestyles and emergence of pathogens.</title>
        <authorList>
            <person name="Haridas S."/>
            <person name="Albert R."/>
            <person name="Binder M."/>
            <person name="Bloem J."/>
            <person name="Labutti K."/>
            <person name="Salamov A."/>
            <person name="Andreopoulos B."/>
            <person name="Baker S."/>
            <person name="Barry K."/>
            <person name="Bills G."/>
            <person name="Bluhm B."/>
            <person name="Cannon C."/>
            <person name="Castanera R."/>
            <person name="Culley D."/>
            <person name="Daum C."/>
            <person name="Ezra D."/>
            <person name="Gonzalez J."/>
            <person name="Henrissat B."/>
            <person name="Kuo A."/>
            <person name="Liang C."/>
            <person name="Lipzen A."/>
            <person name="Lutzoni F."/>
            <person name="Magnuson J."/>
            <person name="Mondo S."/>
            <person name="Nolan M."/>
            <person name="Ohm R."/>
            <person name="Pangilinan J."/>
            <person name="Park H.-J."/>
            <person name="Ramirez L."/>
            <person name="Alfaro M."/>
            <person name="Sun H."/>
            <person name="Tritt A."/>
            <person name="Yoshinaga Y."/>
            <person name="Zwiers L.-H."/>
            <person name="Turgeon B."/>
            <person name="Goodwin S."/>
            <person name="Spatafora J."/>
            <person name="Crous P."/>
            <person name="Grigoriev I."/>
        </authorList>
    </citation>
    <scope>NUCLEOTIDE SEQUENCE</scope>
    <source>
        <strain evidence="2">CBS 161.51</strain>
    </source>
</reference>
<keyword evidence="1" id="KW-0812">Transmembrane</keyword>
<keyword evidence="1" id="KW-1133">Transmembrane helix</keyword>
<dbReference type="AlphaFoldDB" id="A0A6A5T608"/>
<evidence type="ECO:0000256" key="1">
    <source>
        <dbReference type="SAM" id="Phobius"/>
    </source>
</evidence>
<sequence length="183" mass="19936">MNMLITPHGPTTAATRTNDSTFPSNKTAVTVLTLHASFCVFWAILAGQPRDDWLDLPFVTIMSINEYCINSVITIATVVAFALQAGTAREAQGPSALNRTILLLQAVFFLALAVLWPFRFKVPQNLRSQGNVWLLEVWYPLVGWKCINNAVIATGQGIVLYAASRRADSGGGLDGERQALLTT</sequence>
<evidence type="ECO:0000313" key="2">
    <source>
        <dbReference type="EMBL" id="KAF1947620.1"/>
    </source>
</evidence>
<keyword evidence="3" id="KW-1185">Reference proteome</keyword>
<organism evidence="2 3">
    <name type="scientific">Clathrospora elynae</name>
    <dbReference type="NCBI Taxonomy" id="706981"/>
    <lineage>
        <taxon>Eukaryota</taxon>
        <taxon>Fungi</taxon>
        <taxon>Dikarya</taxon>
        <taxon>Ascomycota</taxon>
        <taxon>Pezizomycotina</taxon>
        <taxon>Dothideomycetes</taxon>
        <taxon>Pleosporomycetidae</taxon>
        <taxon>Pleosporales</taxon>
        <taxon>Diademaceae</taxon>
        <taxon>Clathrospora</taxon>
    </lineage>
</organism>
<evidence type="ECO:0000313" key="3">
    <source>
        <dbReference type="Proteomes" id="UP000800038"/>
    </source>
</evidence>
<feature type="transmembrane region" description="Helical" evidence="1">
    <location>
        <begin position="27"/>
        <end position="46"/>
    </location>
</feature>
<feature type="transmembrane region" description="Helical" evidence="1">
    <location>
        <begin position="100"/>
        <end position="118"/>
    </location>
</feature>
<name>A0A6A5T608_9PLEO</name>
<feature type="transmembrane region" description="Helical" evidence="1">
    <location>
        <begin position="67"/>
        <end position="88"/>
    </location>
</feature>
<proteinExistence type="predicted"/>
<keyword evidence="1" id="KW-0472">Membrane</keyword>
<gene>
    <name evidence="2" type="ORF">EJ02DRAFT_507475</name>
</gene>